<dbReference type="EC" id="5.2.1.8" evidence="5"/>
<keyword evidence="9" id="KW-0697">Rotamase</keyword>
<evidence type="ECO:0000256" key="5">
    <source>
        <dbReference type="ARBA" id="ARBA00013194"/>
    </source>
</evidence>
<dbReference type="InterPro" id="IPR020892">
    <property type="entry name" value="Cyclophilin-type_PPIase_CS"/>
</dbReference>
<dbReference type="InterPro" id="IPR029000">
    <property type="entry name" value="Cyclophilin-like_dom_sf"/>
</dbReference>
<organism evidence="13 14">
    <name type="scientific">Saitoella complicata (strain BCRC 22490 / CBS 7301 / JCM 7358 / NBRC 10748 / NRRL Y-17804)</name>
    <dbReference type="NCBI Taxonomy" id="698492"/>
    <lineage>
        <taxon>Eukaryota</taxon>
        <taxon>Fungi</taxon>
        <taxon>Dikarya</taxon>
        <taxon>Ascomycota</taxon>
        <taxon>Taphrinomycotina</taxon>
        <taxon>Taphrinomycotina incertae sedis</taxon>
        <taxon>Saitoella</taxon>
    </lineage>
</organism>
<dbReference type="InterPro" id="IPR002130">
    <property type="entry name" value="Cyclophilin-type_PPIase_dom"/>
</dbReference>
<dbReference type="PANTHER" id="PTHR11071">
    <property type="entry name" value="PEPTIDYL-PROLYL CIS-TRANS ISOMERASE"/>
    <property type="match status" value="1"/>
</dbReference>
<dbReference type="InterPro" id="IPR019734">
    <property type="entry name" value="TPR_rpt"/>
</dbReference>
<evidence type="ECO:0000259" key="12">
    <source>
        <dbReference type="PROSITE" id="PS50072"/>
    </source>
</evidence>
<comment type="caution">
    <text evidence="13">The sequence shown here is derived from an EMBL/GenBank/DDBJ whole genome shotgun (WGS) entry which is preliminary data.</text>
</comment>
<dbReference type="SUPFAM" id="SSF48452">
    <property type="entry name" value="TPR-like"/>
    <property type="match status" value="1"/>
</dbReference>
<proteinExistence type="inferred from homology"/>
<evidence type="ECO:0000256" key="9">
    <source>
        <dbReference type="ARBA" id="ARBA00023110"/>
    </source>
</evidence>
<dbReference type="GO" id="GO:0051082">
    <property type="term" value="F:unfolded protein binding"/>
    <property type="evidence" value="ECO:0007669"/>
    <property type="project" value="UniProtKB-ARBA"/>
</dbReference>
<dbReference type="PRINTS" id="PR00153">
    <property type="entry name" value="CSAPPISMRASE"/>
</dbReference>
<evidence type="ECO:0000256" key="7">
    <source>
        <dbReference type="ARBA" id="ARBA00022737"/>
    </source>
</evidence>
<evidence type="ECO:0000256" key="3">
    <source>
        <dbReference type="ARBA" id="ARBA00004496"/>
    </source>
</evidence>
<dbReference type="Proteomes" id="UP000033140">
    <property type="component" value="Unassembled WGS sequence"/>
</dbReference>
<dbReference type="Gene3D" id="1.25.40.10">
    <property type="entry name" value="Tetratricopeptide repeat domain"/>
    <property type="match status" value="1"/>
</dbReference>
<keyword evidence="14" id="KW-1185">Reference proteome</keyword>
<dbReference type="STRING" id="698492.A0A0E9NQJ2"/>
<keyword evidence="7" id="KW-0677">Repeat</keyword>
<protein>
    <recommendedName>
        <fullName evidence="5">peptidylprolyl isomerase</fullName>
        <ecNumber evidence="5">5.2.1.8</ecNumber>
    </recommendedName>
</protein>
<feature type="region of interest" description="Disordered" evidence="11">
    <location>
        <begin position="758"/>
        <end position="777"/>
    </location>
</feature>
<evidence type="ECO:0000256" key="8">
    <source>
        <dbReference type="ARBA" id="ARBA00022803"/>
    </source>
</evidence>
<dbReference type="PANTHER" id="PTHR11071:SF561">
    <property type="entry name" value="PEPTIDYL-PROLYL CIS-TRANS ISOMERASE D-RELATED"/>
    <property type="match status" value="1"/>
</dbReference>
<comment type="subcellular location">
    <subcellularLocation>
        <location evidence="3">Cytoplasm</location>
    </subcellularLocation>
</comment>
<dbReference type="FunFam" id="1.25.40.10:FF:000029">
    <property type="entry name" value="peptidyl-prolyl cis-trans isomerase D"/>
    <property type="match status" value="1"/>
</dbReference>
<reference evidence="13 14" key="3">
    <citation type="journal article" date="2015" name="Genome Announc.">
        <title>Draft Genome Sequence of the Archiascomycetous Yeast Saitoella complicata.</title>
        <authorList>
            <person name="Yamauchi K."/>
            <person name="Kondo S."/>
            <person name="Hamamoto M."/>
            <person name="Takahashi Y."/>
            <person name="Ogura Y."/>
            <person name="Hayashi T."/>
            <person name="Nishida H."/>
        </authorList>
    </citation>
    <scope>NUCLEOTIDE SEQUENCE [LARGE SCALE GENOMIC DNA]</scope>
    <source>
        <strain evidence="13 14">NRRL Y-17804</strain>
    </source>
</reference>
<evidence type="ECO:0000256" key="4">
    <source>
        <dbReference type="ARBA" id="ARBA00010898"/>
    </source>
</evidence>
<evidence type="ECO:0000313" key="14">
    <source>
        <dbReference type="Proteomes" id="UP000033140"/>
    </source>
</evidence>
<feature type="compositionally biased region" description="Low complexity" evidence="11">
    <location>
        <begin position="760"/>
        <end position="777"/>
    </location>
</feature>
<name>A0A0E9NQJ2_SAICN</name>
<evidence type="ECO:0000313" key="13">
    <source>
        <dbReference type="EMBL" id="GAO52119.1"/>
    </source>
</evidence>
<dbReference type="Gene3D" id="2.40.100.10">
    <property type="entry name" value="Cyclophilin-like"/>
    <property type="match status" value="1"/>
</dbReference>
<keyword evidence="6" id="KW-0963">Cytoplasm</keyword>
<dbReference type="InterPro" id="IPR011990">
    <property type="entry name" value="TPR-like_helical_dom_sf"/>
</dbReference>
<comment type="catalytic activity">
    <reaction evidence="1">
        <text>[protein]-peptidylproline (omega=180) = [protein]-peptidylproline (omega=0)</text>
        <dbReference type="Rhea" id="RHEA:16237"/>
        <dbReference type="Rhea" id="RHEA-COMP:10747"/>
        <dbReference type="Rhea" id="RHEA-COMP:10748"/>
        <dbReference type="ChEBI" id="CHEBI:83833"/>
        <dbReference type="ChEBI" id="CHEBI:83834"/>
        <dbReference type="EC" id="5.2.1.8"/>
    </reaction>
</comment>
<evidence type="ECO:0000256" key="6">
    <source>
        <dbReference type="ARBA" id="ARBA00022490"/>
    </source>
</evidence>
<gene>
    <name evidence="13" type="ORF">G7K_6205-t1</name>
</gene>
<dbReference type="GO" id="GO:0016018">
    <property type="term" value="F:cyclosporin A binding"/>
    <property type="evidence" value="ECO:0007669"/>
    <property type="project" value="TreeGrafter"/>
</dbReference>
<evidence type="ECO:0000256" key="1">
    <source>
        <dbReference type="ARBA" id="ARBA00000971"/>
    </source>
</evidence>
<keyword evidence="10" id="KW-0413">Isomerase</keyword>
<reference evidence="13 14" key="2">
    <citation type="journal article" date="2014" name="J. Gen. Appl. Microbiol.">
        <title>The early diverging ascomycetous budding yeast Saitoella complicata has three histone deacetylases belonging to the Clr6, Hos2, and Rpd3 lineages.</title>
        <authorList>
            <person name="Nishida H."/>
            <person name="Matsumoto T."/>
            <person name="Kondo S."/>
            <person name="Hamamoto M."/>
            <person name="Yoshikawa H."/>
        </authorList>
    </citation>
    <scope>NUCLEOTIDE SEQUENCE [LARGE SCALE GENOMIC DNA]</scope>
    <source>
        <strain evidence="13 14">NRRL Y-17804</strain>
    </source>
</reference>
<comment type="similarity">
    <text evidence="4">Belongs to the cyclophilin-type PPIase family. PPIase D subfamily.</text>
</comment>
<dbReference type="SUPFAM" id="SSF50891">
    <property type="entry name" value="Cyclophilin-like"/>
    <property type="match status" value="1"/>
</dbReference>
<evidence type="ECO:0000256" key="10">
    <source>
        <dbReference type="ARBA" id="ARBA00023235"/>
    </source>
</evidence>
<evidence type="ECO:0000256" key="2">
    <source>
        <dbReference type="ARBA" id="ARBA00002388"/>
    </source>
</evidence>
<dbReference type="FunFam" id="2.40.100.10:FF:000009">
    <property type="entry name" value="Peptidyl-prolyl cis-trans isomerase D"/>
    <property type="match status" value="1"/>
</dbReference>
<feature type="region of interest" description="Disordered" evidence="11">
    <location>
        <begin position="656"/>
        <end position="714"/>
    </location>
</feature>
<evidence type="ECO:0000256" key="11">
    <source>
        <dbReference type="SAM" id="MobiDB-lite"/>
    </source>
</evidence>
<dbReference type="CDD" id="cd01926">
    <property type="entry name" value="cyclophilin_ABH_like"/>
    <property type="match status" value="1"/>
</dbReference>
<dbReference type="GO" id="GO:0003755">
    <property type="term" value="F:peptidyl-prolyl cis-trans isomerase activity"/>
    <property type="evidence" value="ECO:0007669"/>
    <property type="project" value="UniProtKB-KW"/>
</dbReference>
<dbReference type="PROSITE" id="PS00170">
    <property type="entry name" value="CSA_PPIASE_1"/>
    <property type="match status" value="1"/>
</dbReference>
<dbReference type="Pfam" id="PF00160">
    <property type="entry name" value="Pro_isomerase"/>
    <property type="match status" value="1"/>
</dbReference>
<accession>A0A0E9NQJ2</accession>
<dbReference type="SMART" id="SM00028">
    <property type="entry name" value="TPR"/>
    <property type="match status" value="3"/>
</dbReference>
<keyword evidence="8" id="KW-0802">TPR repeat</keyword>
<comment type="function">
    <text evidence="2">PPIases accelerate the folding of proteins. It catalyzes the cis-trans isomerization of proline imidic peptide bonds in oligopeptides.</text>
</comment>
<reference evidence="13 14" key="1">
    <citation type="journal article" date="2011" name="J. Gen. Appl. Microbiol.">
        <title>Draft genome sequencing of the enigmatic yeast Saitoella complicata.</title>
        <authorList>
            <person name="Nishida H."/>
            <person name="Hamamoto M."/>
            <person name="Sugiyama J."/>
        </authorList>
    </citation>
    <scope>NUCLEOTIDE SEQUENCE [LARGE SCALE GENOMIC DNA]</scope>
    <source>
        <strain evidence="13 14">NRRL Y-17804</strain>
    </source>
</reference>
<dbReference type="GO" id="GO:0005737">
    <property type="term" value="C:cytoplasm"/>
    <property type="evidence" value="ECO:0007669"/>
    <property type="project" value="UniProtKB-SubCell"/>
</dbReference>
<dbReference type="EMBL" id="BACD03000060">
    <property type="protein sequence ID" value="GAO52119.1"/>
    <property type="molecule type" value="Genomic_DNA"/>
</dbReference>
<feature type="domain" description="PPIase cyclophilin-type" evidence="12">
    <location>
        <begin position="1185"/>
        <end position="1349"/>
    </location>
</feature>
<sequence>MKVPTGSTIYCTLQTHHHQKPPSSPPTPPQCPLSFLFPVSSSPSSQADILPAVREAETPAYTPVQPLHHQSITDFKGWKRLTTAIWSNGVCASGIRARTLRRSEGECGRWDCVDVTVFLFVLARFPFPGGGGYKKGWFARSVGRSIQPKYQSTESSSYEASDLSFNLTFSYCSSARCIDRRYSTPNNPLVNFLSQINDTRMRTSLLASILLAAPWVASALPTTSTSPDTLTSLESALLNATESTGETYGLVCMLAPLHPDIKDVTATTVVGGVRYMTVTEFMATETVYMGVDATWSTFVPAPTAPTAVVTETVGTGEVETETKTVTSTLVHTVDALTTVCPSRGTYTLTLTPPAHASDVTSITPVTSTTFVRSPQTVTITDGGPWVITETKTITVEEAHKTAIIVIGGSETRTKTIHVPTVTPGGYQVITDTIYETVTLPGGDGEVSTQTVTSTYSVPTVVHTETMTVTEGEGSETSVVTKTITETLPVETEYTTAYTTTVAGGAETVVTETVTETIEYPTSIATLVKEVVTSVYTITSEGTPVVTTETITQTVVPPVETVVTTEYTTTIFGTPVPVTETITSTITPTPPAVTDVVTSVYTTTLGGAETVVTETVTQTLPAEVLTETVVSTVSLPSGGVSTLTDVITVTTPVGGGTVTTTTTTSPAGGETITTPTGGDSTTPSGSTGTSTTCTDTTPTGGNTTPATPTTTALTPPGVIPVIPSVPFANTSVTITIPVSTGASPTSTCTDLTGVVGSITATPSGSTPSTTGTPSGTTTTDLPVSTSCVASFKNLGNTGGSCYGKWTSWNNWISGWKDEMDNVNTCIPGSETPATPSECANLDDVVGQLTDALSGDLDSCFDDLKKELQKRPELTEDHCEALVGELKASFAGDYVTCAHNAVKSPRATCKDKTGNVVTSAKKVKRTSFGVDADLSTYFSNLGAGLTCTDSTAEDVSSCNAGSWWADAAGLSAVFTGNKWNYGGAWSNDWWNWNTDECQIPDSTPDFCSDSTNVMTYYPWLVYQVREEIIGKLTDKMSNGGTWSATLTASCQAKGLGDLNFDAELDNVRDGCQGKAWGADGSLSASTQLCSIASKVNQLTYGVCTALKSDWTSNHSGRDLRNIFARRFSVYAHALDGWIMGSCLTACGAAGSYLGLNETTTTISPIAIANNQEQPAAMSISEVRPRVFFDITIGNQKAGRVVFELYSDVVPKTAENFRALCTGEKGTSKVGKPLHFKGSTFHRVIKNFMIQGGDFTAGNGTGGESIYGEKFEDENFEKVHDRPFLLSMANAGPGTNGSQFFVTTTATPHLDGKHVVFGEVISGKSVVRRVENTETETGDKPVEACVIADCGELPEDAKIETGPDPTGDMYEDYPEDHEGYPESLTPEEILKVATAIKEIGNGQFKAGNLAVAIEKYQKALRYLNEHPIAAEDEDPKLTASFNALRISIHSNSALIYNKLSQPSLAAKSATNALSITGLSDSDKAKALYRRGVAKVKLGSDDEAEEDLKGALEVMAAGDAGRAAIEKELAGLKRKRAEAIKKQKAAYSKMFA</sequence>
<dbReference type="PROSITE" id="PS50072">
    <property type="entry name" value="CSA_PPIASE_2"/>
    <property type="match status" value="1"/>
</dbReference>
<dbReference type="GO" id="GO:0042026">
    <property type="term" value="P:protein refolding"/>
    <property type="evidence" value="ECO:0007669"/>
    <property type="project" value="UniProtKB-ARBA"/>
</dbReference>